<evidence type="ECO:0008006" key="3">
    <source>
        <dbReference type="Google" id="ProtNLM"/>
    </source>
</evidence>
<accession>A0ABP0WVJ4</accession>
<proteinExistence type="predicted"/>
<sequence>MLVLQESIKTKHPQLLYESKISMILQRGTGIPNIRWFGIEGDYNVLVLDLLG</sequence>
<dbReference type="Proteomes" id="UP001497444">
    <property type="component" value="Chromosome 3"/>
</dbReference>
<organism evidence="1 2">
    <name type="scientific">Sphagnum jensenii</name>
    <dbReference type="NCBI Taxonomy" id="128206"/>
    <lineage>
        <taxon>Eukaryota</taxon>
        <taxon>Viridiplantae</taxon>
        <taxon>Streptophyta</taxon>
        <taxon>Embryophyta</taxon>
        <taxon>Bryophyta</taxon>
        <taxon>Sphagnophytina</taxon>
        <taxon>Sphagnopsida</taxon>
        <taxon>Sphagnales</taxon>
        <taxon>Sphagnaceae</taxon>
        <taxon>Sphagnum</taxon>
    </lineage>
</organism>
<evidence type="ECO:0000313" key="1">
    <source>
        <dbReference type="EMBL" id="CAK9270863.1"/>
    </source>
</evidence>
<keyword evidence="2" id="KW-1185">Reference proteome</keyword>
<reference evidence="1" key="1">
    <citation type="submission" date="2024-02" db="EMBL/GenBank/DDBJ databases">
        <authorList>
            <consortium name="ELIXIR-Norway"/>
            <consortium name="Elixir Norway"/>
        </authorList>
    </citation>
    <scope>NUCLEOTIDE SEQUENCE</scope>
</reference>
<evidence type="ECO:0000313" key="2">
    <source>
        <dbReference type="Proteomes" id="UP001497444"/>
    </source>
</evidence>
<protein>
    <recommendedName>
        <fullName evidence="3">Non-specific serine/threonine protein kinase</fullName>
    </recommendedName>
</protein>
<gene>
    <name evidence="1" type="ORF">CSSPJE1EN1_LOCUS16341</name>
</gene>
<name>A0ABP0WVJ4_9BRYO</name>
<dbReference type="EMBL" id="OZ020098">
    <property type="protein sequence ID" value="CAK9270863.1"/>
    <property type="molecule type" value="Genomic_DNA"/>
</dbReference>
<dbReference type="Gene3D" id="3.30.200.20">
    <property type="entry name" value="Phosphorylase Kinase, domain 1"/>
    <property type="match status" value="1"/>
</dbReference>